<evidence type="ECO:0000313" key="2">
    <source>
        <dbReference type="EMBL" id="CAF9903016.1"/>
    </source>
</evidence>
<feature type="region of interest" description="Disordered" evidence="1">
    <location>
        <begin position="550"/>
        <end position="596"/>
    </location>
</feature>
<feature type="compositionally biased region" description="Low complexity" evidence="1">
    <location>
        <begin position="518"/>
        <end position="527"/>
    </location>
</feature>
<dbReference type="Proteomes" id="UP000664169">
    <property type="component" value="Unassembled WGS sequence"/>
</dbReference>
<proteinExistence type="predicted"/>
<dbReference type="AlphaFoldDB" id="A0A8H3EA02"/>
<feature type="compositionally biased region" description="Basic and acidic residues" evidence="1">
    <location>
        <begin position="276"/>
        <end position="285"/>
    </location>
</feature>
<feature type="compositionally biased region" description="Low complexity" evidence="1">
    <location>
        <begin position="555"/>
        <end position="564"/>
    </location>
</feature>
<feature type="region of interest" description="Disordered" evidence="1">
    <location>
        <begin position="508"/>
        <end position="527"/>
    </location>
</feature>
<accession>A0A8H3EA02</accession>
<name>A0A8H3EA02_9LECA</name>
<feature type="compositionally biased region" description="Polar residues" evidence="1">
    <location>
        <begin position="565"/>
        <end position="577"/>
    </location>
</feature>
<feature type="region of interest" description="Disordered" evidence="1">
    <location>
        <begin position="269"/>
        <end position="301"/>
    </location>
</feature>
<gene>
    <name evidence="2" type="ORF">GOMPHAMPRED_000064</name>
</gene>
<feature type="compositionally biased region" description="Polar residues" evidence="1">
    <location>
        <begin position="345"/>
        <end position="354"/>
    </location>
</feature>
<feature type="region of interest" description="Disordered" evidence="1">
    <location>
        <begin position="329"/>
        <end position="395"/>
    </location>
</feature>
<evidence type="ECO:0000313" key="3">
    <source>
        <dbReference type="Proteomes" id="UP000664169"/>
    </source>
</evidence>
<feature type="region of interest" description="Disordered" evidence="1">
    <location>
        <begin position="678"/>
        <end position="706"/>
    </location>
</feature>
<keyword evidence="3" id="KW-1185">Reference proteome</keyword>
<organism evidence="2 3">
    <name type="scientific">Gomphillus americanus</name>
    <dbReference type="NCBI Taxonomy" id="1940652"/>
    <lineage>
        <taxon>Eukaryota</taxon>
        <taxon>Fungi</taxon>
        <taxon>Dikarya</taxon>
        <taxon>Ascomycota</taxon>
        <taxon>Pezizomycotina</taxon>
        <taxon>Lecanoromycetes</taxon>
        <taxon>OSLEUM clade</taxon>
        <taxon>Ostropomycetidae</taxon>
        <taxon>Ostropales</taxon>
        <taxon>Graphidaceae</taxon>
        <taxon>Gomphilloideae</taxon>
        <taxon>Gomphillus</taxon>
    </lineage>
</organism>
<dbReference type="EMBL" id="CAJPDQ010000001">
    <property type="protein sequence ID" value="CAF9903016.1"/>
    <property type="molecule type" value="Genomic_DNA"/>
</dbReference>
<feature type="compositionally biased region" description="Basic and acidic residues" evidence="1">
    <location>
        <begin position="382"/>
        <end position="395"/>
    </location>
</feature>
<comment type="caution">
    <text evidence="2">The sequence shown here is derived from an EMBL/GenBank/DDBJ whole genome shotgun (WGS) entry which is preliminary data.</text>
</comment>
<protein>
    <submittedName>
        <fullName evidence="2">Uncharacterized protein</fullName>
    </submittedName>
</protein>
<sequence>MSDRQIQNDTNHSPIVMANSIAIGDIGEFPLPPHTIRTAPHKWFATAPQDMLTYPIHKAKDNSHKTRGNYQLPAVVKSDISRAKPTATIEHTREGDSWSKAQHTIPRFPGTEGFISAISKPDHTFHPADGDEHWQSPIELPLTNIQSPESHLRREIVMLDKKSIPWKHKLARRRHLYPRQDYGKGSLISAKKEGLATTFPYSQQTLSYDGSVSSTGQSQYHPDSFDFQFEDTAKRRRNKKSSPAQKYQFISSMNPLSNHGDFVHSSIRQEGTSQRLAEDSSEHAISRPLHPCDFSQKQPSDYQTTHANIAIPPHTSSFLFETGSLNLSPNSSDKSVRTFSHRPPSVSSSNTRNPHGSDRSQFRFSQDLHFQSSSQPRIKSITSDHMESREGSRERSLLLAQEPLVEGVYRNQDTRVRTTGPVRHHGILTELQNQILPHGEVSIERRHATALLLSPQPQRLFPSSFYREGSEIDLFEEHLKQEPRTENPDQSSSSISEEIGVLYTSRNNVQQNESAKGNNSLNSRNRSNTAYNAEVMWPLPSYRIDQGRICQRSHTQPSQSPSTQWDISKQSDLQSKSNNKRLPALPKQNAHKDRTGLANERMRLLGPQEAIDRPPVIRATAISKLRSDLEPRPVRTLRRQKSLPALPEDLDTSAIATFPLSREVPLPQFVTAEAMGKNRTRKIASSSDSFPSTKQPSRTPIPGPGVAKLVSVPMKLSRAITDEGELLSMTNNTVSHEQDVRDAWIVNSHSAGTDSHRHQYRGSPNSREAAAKALPRDEILELLKTKRKRKILKGCGPSWTRLWHGLSCSGPERRVIVSESSTKTS</sequence>
<feature type="compositionally biased region" description="Polar residues" evidence="1">
    <location>
        <begin position="508"/>
        <end position="517"/>
    </location>
</feature>
<feature type="compositionally biased region" description="Polar residues" evidence="1">
    <location>
        <begin position="683"/>
        <end position="698"/>
    </location>
</feature>
<reference evidence="2" key="1">
    <citation type="submission" date="2021-03" db="EMBL/GenBank/DDBJ databases">
        <authorList>
            <person name="Tagirdzhanova G."/>
        </authorList>
    </citation>
    <scope>NUCLEOTIDE SEQUENCE</scope>
</reference>
<feature type="compositionally biased region" description="Polar residues" evidence="1">
    <location>
        <begin position="362"/>
        <end position="381"/>
    </location>
</feature>
<evidence type="ECO:0000256" key="1">
    <source>
        <dbReference type="SAM" id="MobiDB-lite"/>
    </source>
</evidence>